<feature type="compositionally biased region" description="Basic and acidic residues" evidence="2">
    <location>
        <begin position="71"/>
        <end position="108"/>
    </location>
</feature>
<evidence type="ECO:0000313" key="5">
    <source>
        <dbReference type="Proteomes" id="UP000799423"/>
    </source>
</evidence>
<feature type="compositionally biased region" description="Polar residues" evidence="2">
    <location>
        <begin position="406"/>
        <end position="418"/>
    </location>
</feature>
<dbReference type="InterPro" id="IPR001623">
    <property type="entry name" value="DnaJ_domain"/>
</dbReference>
<dbReference type="PRINTS" id="PR00625">
    <property type="entry name" value="JDOMAIN"/>
</dbReference>
<evidence type="ECO:0000259" key="3">
    <source>
        <dbReference type="PROSITE" id="PS50076"/>
    </source>
</evidence>
<dbReference type="SMART" id="SM00271">
    <property type="entry name" value="DnaJ"/>
    <property type="match status" value="1"/>
</dbReference>
<dbReference type="SUPFAM" id="SSF46565">
    <property type="entry name" value="Chaperone J-domain"/>
    <property type="match status" value="1"/>
</dbReference>
<name>A0A6A7BF88_9PLEO</name>
<evidence type="ECO:0000256" key="2">
    <source>
        <dbReference type="SAM" id="MobiDB-lite"/>
    </source>
</evidence>
<feature type="region of interest" description="Disordered" evidence="2">
    <location>
        <begin position="58"/>
        <end position="515"/>
    </location>
</feature>
<dbReference type="Proteomes" id="UP000799423">
    <property type="component" value="Unassembled WGS sequence"/>
</dbReference>
<dbReference type="Gene3D" id="1.10.287.110">
    <property type="entry name" value="DnaJ domain"/>
    <property type="match status" value="1"/>
</dbReference>
<feature type="compositionally biased region" description="Basic and acidic residues" evidence="2">
    <location>
        <begin position="282"/>
        <end position="291"/>
    </location>
</feature>
<keyword evidence="1" id="KW-0143">Chaperone</keyword>
<dbReference type="PROSITE" id="PS50076">
    <property type="entry name" value="DNAJ_2"/>
    <property type="match status" value="1"/>
</dbReference>
<feature type="compositionally biased region" description="Basic and acidic residues" evidence="2">
    <location>
        <begin position="116"/>
        <end position="156"/>
    </location>
</feature>
<feature type="compositionally biased region" description="Basic and acidic residues" evidence="2">
    <location>
        <begin position="201"/>
        <end position="231"/>
    </location>
</feature>
<reference evidence="4" key="1">
    <citation type="submission" date="2020-01" db="EMBL/GenBank/DDBJ databases">
        <authorList>
            <consortium name="DOE Joint Genome Institute"/>
            <person name="Haridas S."/>
            <person name="Albert R."/>
            <person name="Binder M."/>
            <person name="Bloem J."/>
            <person name="Labutti K."/>
            <person name="Salamov A."/>
            <person name="Andreopoulos B."/>
            <person name="Baker S.E."/>
            <person name="Barry K."/>
            <person name="Bills G."/>
            <person name="Bluhm B.H."/>
            <person name="Cannon C."/>
            <person name="Castanera R."/>
            <person name="Culley D.E."/>
            <person name="Daum C."/>
            <person name="Ezra D."/>
            <person name="Gonzalez J.B."/>
            <person name="Henrissat B."/>
            <person name="Kuo A."/>
            <person name="Liang C."/>
            <person name="Lipzen A."/>
            <person name="Lutzoni F."/>
            <person name="Magnuson J."/>
            <person name="Mondo S."/>
            <person name="Nolan M."/>
            <person name="Ohm R."/>
            <person name="Pangilinan J."/>
            <person name="Park H.-J."/>
            <person name="Ramirez L."/>
            <person name="Alfaro M."/>
            <person name="Sun H."/>
            <person name="Tritt A."/>
            <person name="Yoshinaga Y."/>
            <person name="Zwiers L.-H."/>
            <person name="Turgeon B.G."/>
            <person name="Goodwin S.B."/>
            <person name="Spatafora J.W."/>
            <person name="Crous P.W."/>
            <person name="Grigoriev I.V."/>
        </authorList>
    </citation>
    <scope>NUCLEOTIDE SEQUENCE</scope>
    <source>
        <strain evidence="4">IPT5</strain>
    </source>
</reference>
<organism evidence="4 5">
    <name type="scientific">Plenodomus tracheiphilus IPT5</name>
    <dbReference type="NCBI Taxonomy" id="1408161"/>
    <lineage>
        <taxon>Eukaryota</taxon>
        <taxon>Fungi</taxon>
        <taxon>Dikarya</taxon>
        <taxon>Ascomycota</taxon>
        <taxon>Pezizomycotina</taxon>
        <taxon>Dothideomycetes</taxon>
        <taxon>Pleosporomycetidae</taxon>
        <taxon>Pleosporales</taxon>
        <taxon>Pleosporineae</taxon>
        <taxon>Leptosphaeriaceae</taxon>
        <taxon>Plenodomus</taxon>
    </lineage>
</organism>
<keyword evidence="5" id="KW-1185">Reference proteome</keyword>
<proteinExistence type="predicted"/>
<feature type="domain" description="J" evidence="3">
    <location>
        <begin position="8"/>
        <end position="76"/>
    </location>
</feature>
<evidence type="ECO:0000256" key="1">
    <source>
        <dbReference type="ARBA" id="ARBA00023186"/>
    </source>
</evidence>
<feature type="compositionally biased region" description="Basic and acidic residues" evidence="2">
    <location>
        <begin position="482"/>
        <end position="501"/>
    </location>
</feature>
<feature type="compositionally biased region" description="Low complexity" evidence="2">
    <location>
        <begin position="348"/>
        <end position="358"/>
    </location>
</feature>
<dbReference type="PANTHER" id="PTHR44145">
    <property type="entry name" value="DNAJ HOMOLOG SUBFAMILY A MEMBER 3, MITOCHONDRIAL"/>
    <property type="match status" value="1"/>
</dbReference>
<dbReference type="InterPro" id="IPR036869">
    <property type="entry name" value="J_dom_sf"/>
</dbReference>
<dbReference type="Pfam" id="PF00226">
    <property type="entry name" value="DnaJ"/>
    <property type="match status" value="1"/>
</dbReference>
<feature type="compositionally biased region" description="Basic and acidic residues" evidence="2">
    <location>
        <begin position="327"/>
        <end position="338"/>
    </location>
</feature>
<dbReference type="InterPro" id="IPR051938">
    <property type="entry name" value="Apopto_cytoskel_mod"/>
</dbReference>
<dbReference type="EMBL" id="MU006293">
    <property type="protein sequence ID" value="KAF2854080.1"/>
    <property type="molecule type" value="Genomic_DNA"/>
</dbReference>
<accession>A0A6A7BF88</accession>
<evidence type="ECO:0000313" key="4">
    <source>
        <dbReference type="EMBL" id="KAF2854080.1"/>
    </source>
</evidence>
<gene>
    <name evidence="4" type="ORF">T440DRAFT_486699</name>
</gene>
<protein>
    <submittedName>
        <fullName evidence="4">DnaJ-domain-containing protein</fullName>
    </submittedName>
</protein>
<dbReference type="OrthoDB" id="10250354at2759"/>
<feature type="compositionally biased region" description="Polar residues" evidence="2">
    <location>
        <begin position="58"/>
        <end position="70"/>
    </location>
</feature>
<dbReference type="AlphaFoldDB" id="A0A6A7BF88"/>
<sequence>MASEPLPDHYKALGIDKTADSAAIKSTYRKLVLKFHPDKVTDPAQKEAATDRFHQIQQAYETLTGSTSRSTRPDKESPRSARPAANDRTRSDREKTRAKETRDNRKFNSVDSESSADEKARYEADYKRRSEEDTARKQAAESRRKAEDRRSYEDTRYAPSSARKLSVQEEEAIRYQHKSRGQVEAEMTRPPYHRTSSRDAYGPEHRSSRRPDVRPEAPRRSSARPKERTERTVSSSGRGMPEIVDWGDDRRVPPVFKHSSSSPANIEVPRSIPQRSYTTTEAPRESRRSDKSPPATLLRSATMPANHSAPRQKAPTAARPSGLREQMTSEHRSPEHDAFPSVPPPQPSSSSKKYYYTTSGGGGVTLRPEDIPGSASKPRTILREPGRHHQRSPSPLSRPPIGPNRPSETSTATYTTKPASAVRPPPMDRTTSSRNISPVRNSEDRGRSSRKLYGEVNSSSADPRRARQASYSPSEVQYTRKYGPEDVRWAPRGRENERDYPASKPTLGRTATYAY</sequence>
<dbReference type="PANTHER" id="PTHR44145:SF3">
    <property type="entry name" value="DNAJ HOMOLOG SUBFAMILY A MEMBER 3, MITOCHONDRIAL"/>
    <property type="match status" value="1"/>
</dbReference>
<feature type="compositionally biased region" description="Polar residues" evidence="2">
    <location>
        <begin position="429"/>
        <end position="440"/>
    </location>
</feature>
<dbReference type="CDD" id="cd06257">
    <property type="entry name" value="DnaJ"/>
    <property type="match status" value="1"/>
</dbReference>